<evidence type="ECO:0000313" key="3">
    <source>
        <dbReference type="EMBL" id="MBB4762055.1"/>
    </source>
</evidence>
<dbReference type="GO" id="GO:0050126">
    <property type="term" value="F:N-carbamoylputrescine amidase activity"/>
    <property type="evidence" value="ECO:0007669"/>
    <property type="project" value="TreeGrafter"/>
</dbReference>
<dbReference type="PROSITE" id="PS50263">
    <property type="entry name" value="CN_HYDROLASE"/>
    <property type="match status" value="1"/>
</dbReference>
<keyword evidence="4" id="KW-1185">Reference proteome</keyword>
<dbReference type="Proteomes" id="UP000578112">
    <property type="component" value="Unassembled WGS sequence"/>
</dbReference>
<dbReference type="InterPro" id="IPR003010">
    <property type="entry name" value="C-N_Hydrolase"/>
</dbReference>
<dbReference type="Gene3D" id="3.60.110.10">
    <property type="entry name" value="Carbon-nitrogen hydrolase"/>
    <property type="match status" value="1"/>
</dbReference>
<dbReference type="InterPro" id="IPR050345">
    <property type="entry name" value="Aliph_Amidase/BUP"/>
</dbReference>
<protein>
    <submittedName>
        <fullName evidence="3">Putative amidohydrolase</fullName>
    </submittedName>
</protein>
<name>A0A7W7HWH4_9ACTN</name>
<sequence>MRIAVAQPAVVPYDVAVNAAAHAGVVRAAGARLVVFPELSLTGYNLDAPPVACDDARLAPVVAACADTGAVALAGAPVVAADGRAYIAMLLVDAGGARVVYRKIHLHPPEDERFSPGPGHVVIELDGLRLGLAICRDASLAEHAAATVAAGAQAYIASTLNSPGDPRDERMHARATTHRIPVVLSCGAGPDGPLLGSGGSGLWRPDGTVIAQAGDAPGEVVVADLP</sequence>
<dbReference type="CDD" id="cd07197">
    <property type="entry name" value="nitrilase"/>
    <property type="match status" value="1"/>
</dbReference>
<evidence type="ECO:0000256" key="1">
    <source>
        <dbReference type="ARBA" id="ARBA00022801"/>
    </source>
</evidence>
<feature type="domain" description="CN hydrolase" evidence="2">
    <location>
        <begin position="1"/>
        <end position="226"/>
    </location>
</feature>
<gene>
    <name evidence="3" type="ORF">BJ971_002611</name>
</gene>
<dbReference type="EMBL" id="JACHNH010000001">
    <property type="protein sequence ID" value="MBB4762055.1"/>
    <property type="molecule type" value="Genomic_DNA"/>
</dbReference>
<comment type="caution">
    <text evidence="3">The sequence shown here is derived from an EMBL/GenBank/DDBJ whole genome shotgun (WGS) entry which is preliminary data.</text>
</comment>
<dbReference type="SUPFAM" id="SSF56317">
    <property type="entry name" value="Carbon-nitrogen hydrolase"/>
    <property type="match status" value="1"/>
</dbReference>
<organism evidence="3 4">
    <name type="scientific">Actinoplanes digitatis</name>
    <dbReference type="NCBI Taxonomy" id="1868"/>
    <lineage>
        <taxon>Bacteria</taxon>
        <taxon>Bacillati</taxon>
        <taxon>Actinomycetota</taxon>
        <taxon>Actinomycetes</taxon>
        <taxon>Micromonosporales</taxon>
        <taxon>Micromonosporaceae</taxon>
        <taxon>Actinoplanes</taxon>
    </lineage>
</organism>
<dbReference type="PANTHER" id="PTHR43674:SF2">
    <property type="entry name" value="BETA-UREIDOPROPIONASE"/>
    <property type="match status" value="1"/>
</dbReference>
<reference evidence="3 4" key="1">
    <citation type="submission" date="2020-08" db="EMBL/GenBank/DDBJ databases">
        <title>Sequencing the genomes of 1000 actinobacteria strains.</title>
        <authorList>
            <person name="Klenk H.-P."/>
        </authorList>
    </citation>
    <scope>NUCLEOTIDE SEQUENCE [LARGE SCALE GENOMIC DNA]</scope>
    <source>
        <strain evidence="3 4">DSM 43149</strain>
    </source>
</reference>
<dbReference type="GO" id="GO:0033388">
    <property type="term" value="P:putrescine biosynthetic process from arginine"/>
    <property type="evidence" value="ECO:0007669"/>
    <property type="project" value="TreeGrafter"/>
</dbReference>
<dbReference type="AlphaFoldDB" id="A0A7W7HWH4"/>
<accession>A0A7W7HWH4</accession>
<evidence type="ECO:0000259" key="2">
    <source>
        <dbReference type="PROSITE" id="PS50263"/>
    </source>
</evidence>
<dbReference type="InterPro" id="IPR036526">
    <property type="entry name" value="C-N_Hydrolase_sf"/>
</dbReference>
<dbReference type="PANTHER" id="PTHR43674">
    <property type="entry name" value="NITRILASE C965.09-RELATED"/>
    <property type="match status" value="1"/>
</dbReference>
<keyword evidence="1 3" id="KW-0378">Hydrolase</keyword>
<dbReference type="RefSeq" id="WP_377885426.1">
    <property type="nucleotide sequence ID" value="NZ_BOMK01000057.1"/>
</dbReference>
<proteinExistence type="predicted"/>
<evidence type="ECO:0000313" key="4">
    <source>
        <dbReference type="Proteomes" id="UP000578112"/>
    </source>
</evidence>
<dbReference type="Pfam" id="PF00795">
    <property type="entry name" value="CN_hydrolase"/>
    <property type="match status" value="1"/>
</dbReference>